<dbReference type="GO" id="GO:0000819">
    <property type="term" value="P:sister chromatid segregation"/>
    <property type="evidence" value="ECO:0007669"/>
    <property type="project" value="TreeGrafter"/>
</dbReference>
<dbReference type="SMART" id="SM00434">
    <property type="entry name" value="TOP4c"/>
    <property type="match status" value="1"/>
</dbReference>
<evidence type="ECO:0000256" key="7">
    <source>
        <dbReference type="ARBA" id="ARBA00023029"/>
    </source>
</evidence>
<dbReference type="InterPro" id="IPR002205">
    <property type="entry name" value="Topo_IIA_dom_A"/>
</dbReference>
<evidence type="ECO:0000256" key="8">
    <source>
        <dbReference type="ARBA" id="ARBA00023125"/>
    </source>
</evidence>
<sequence length="493" mass="56528">MASVNREPLTISETHPHRFVPSVRDGLVPTQRKILHTLFQQKSRKEIKVDQLASNVLAFFTRAPDRSEIQKDITKLAQNFVGASNINYLKPDGWFGSRRAGGKDAGDARFIYTQLSDVTRSVFLEEDECLLARRMRKGKPGEPKTYTPVLPTILVNGYEASGQDWQTRIPPYDPRDIIENLRKRISGSSKDDMHSMQPWFRNWTGRVEKIDQSQYSMRGKMHKTSEGVMEITELPPRLWTQDFKSELDKYISEPRSQIKSYTEHPASQGVRFELVTTNHDMDSAAQRDLEAKLNLHKTITTNSLVALDDSGKVQKYATDLDILEEFYLLKSQDYKWRKFLQLSALKKDLTRWTDQSKFAKLLLGGDLDISQDVDTLVGKLIHHGLIPIENFDDLVPTKKRKRDVDSNPAVPGYEHLFEMTVASMLPGPMQELETLIVNKKAQIAELEQTSVEEMWEADLLAFEKAWERQLGYDRQHPPRTCERCGGLGCSRSN</sequence>
<comment type="similarity">
    <text evidence="3">Belongs to the type II topoisomerase family.</text>
</comment>
<dbReference type="Pfam" id="PF00521">
    <property type="entry name" value="DNA_topoisoIV"/>
    <property type="match status" value="1"/>
</dbReference>
<keyword evidence="7" id="KW-0799">Topoisomerase</keyword>
<dbReference type="GO" id="GO:0003677">
    <property type="term" value="F:DNA binding"/>
    <property type="evidence" value="ECO:0007669"/>
    <property type="project" value="UniProtKB-UniRule"/>
</dbReference>
<dbReference type="GO" id="GO:0005524">
    <property type="term" value="F:ATP binding"/>
    <property type="evidence" value="ECO:0007669"/>
    <property type="project" value="UniProtKB-KW"/>
</dbReference>
<comment type="cofactor">
    <cofactor evidence="2">
        <name>Mg(2+)</name>
        <dbReference type="ChEBI" id="CHEBI:18420"/>
    </cofactor>
</comment>
<dbReference type="InterPro" id="IPR013758">
    <property type="entry name" value="Topo_IIA_A/C_ab"/>
</dbReference>
<evidence type="ECO:0000256" key="10">
    <source>
        <dbReference type="PROSITE-ProRule" id="PRU01384"/>
    </source>
</evidence>
<feature type="non-terminal residue" evidence="12">
    <location>
        <position position="493"/>
    </location>
</feature>
<name>A0A9P8K322_AURME</name>
<evidence type="ECO:0000256" key="9">
    <source>
        <dbReference type="ARBA" id="ARBA00023235"/>
    </source>
</evidence>
<dbReference type="EC" id="5.6.2.2" evidence="4"/>
<keyword evidence="5" id="KW-0547">Nucleotide-binding</keyword>
<dbReference type="PRINTS" id="PR01158">
    <property type="entry name" value="TOPISMRASEII"/>
</dbReference>
<dbReference type="Gene3D" id="3.90.199.10">
    <property type="entry name" value="Topoisomerase II, domain 5"/>
    <property type="match status" value="1"/>
</dbReference>
<comment type="caution">
    <text evidence="10">Lacks conserved residue(s) required for the propagation of feature annotation.</text>
</comment>
<reference evidence="12" key="1">
    <citation type="journal article" date="2021" name="J Fungi (Basel)">
        <title>Virulence traits and population genomics of the black yeast Aureobasidium melanogenum.</title>
        <authorList>
            <person name="Cernosa A."/>
            <person name="Sun X."/>
            <person name="Gostincar C."/>
            <person name="Fang C."/>
            <person name="Gunde-Cimerman N."/>
            <person name="Song Z."/>
        </authorList>
    </citation>
    <scope>NUCLEOTIDE SEQUENCE</scope>
    <source>
        <strain evidence="12">EXF-8016</strain>
    </source>
</reference>
<dbReference type="AlphaFoldDB" id="A0A9P8K322"/>
<evidence type="ECO:0000313" key="13">
    <source>
        <dbReference type="Proteomes" id="UP000767238"/>
    </source>
</evidence>
<reference evidence="12" key="2">
    <citation type="submission" date="2021-08" db="EMBL/GenBank/DDBJ databases">
        <authorList>
            <person name="Gostincar C."/>
            <person name="Sun X."/>
            <person name="Song Z."/>
            <person name="Gunde-Cimerman N."/>
        </authorList>
    </citation>
    <scope>NUCLEOTIDE SEQUENCE</scope>
    <source>
        <strain evidence="12">EXF-8016</strain>
    </source>
</reference>
<dbReference type="PROSITE" id="PS52040">
    <property type="entry name" value="TOPO_IIA"/>
    <property type="match status" value="1"/>
</dbReference>
<keyword evidence="9" id="KW-0413">Isomerase</keyword>
<dbReference type="OrthoDB" id="276498at2759"/>
<evidence type="ECO:0000256" key="5">
    <source>
        <dbReference type="ARBA" id="ARBA00022741"/>
    </source>
</evidence>
<feature type="domain" description="Topo IIA-type catalytic" evidence="11">
    <location>
        <begin position="20"/>
        <end position="459"/>
    </location>
</feature>
<dbReference type="SUPFAM" id="SSF56719">
    <property type="entry name" value="Type II DNA topoisomerase"/>
    <property type="match status" value="1"/>
</dbReference>
<dbReference type="Proteomes" id="UP000767238">
    <property type="component" value="Unassembled WGS sequence"/>
</dbReference>
<organism evidence="12 13">
    <name type="scientific">Aureobasidium melanogenum</name>
    <name type="common">Aureobasidium pullulans var. melanogenum</name>
    <dbReference type="NCBI Taxonomy" id="46634"/>
    <lineage>
        <taxon>Eukaryota</taxon>
        <taxon>Fungi</taxon>
        <taxon>Dikarya</taxon>
        <taxon>Ascomycota</taxon>
        <taxon>Pezizomycotina</taxon>
        <taxon>Dothideomycetes</taxon>
        <taxon>Dothideomycetidae</taxon>
        <taxon>Dothideales</taxon>
        <taxon>Saccotheciaceae</taxon>
        <taxon>Aureobasidium</taxon>
    </lineage>
</organism>
<comment type="caution">
    <text evidence="12">The sequence shown here is derived from an EMBL/GenBank/DDBJ whole genome shotgun (WGS) entry which is preliminary data.</text>
</comment>
<evidence type="ECO:0000256" key="6">
    <source>
        <dbReference type="ARBA" id="ARBA00022840"/>
    </source>
</evidence>
<protein>
    <recommendedName>
        <fullName evidence="4">DNA topoisomerase (ATP-hydrolyzing)</fullName>
        <ecNumber evidence="4">5.6.2.2</ecNumber>
    </recommendedName>
</protein>
<dbReference type="Gene3D" id="3.30.1360.40">
    <property type="match status" value="1"/>
</dbReference>
<evidence type="ECO:0000256" key="1">
    <source>
        <dbReference type="ARBA" id="ARBA00000185"/>
    </source>
</evidence>
<proteinExistence type="inferred from homology"/>
<dbReference type="PANTHER" id="PTHR10169">
    <property type="entry name" value="DNA TOPOISOMERASE/GYRASE"/>
    <property type="match status" value="1"/>
</dbReference>
<evidence type="ECO:0000256" key="2">
    <source>
        <dbReference type="ARBA" id="ARBA00001946"/>
    </source>
</evidence>
<dbReference type="GO" id="GO:0005634">
    <property type="term" value="C:nucleus"/>
    <property type="evidence" value="ECO:0007669"/>
    <property type="project" value="TreeGrafter"/>
</dbReference>
<dbReference type="GO" id="GO:0003918">
    <property type="term" value="F:DNA topoisomerase type II (double strand cut, ATP-hydrolyzing) activity"/>
    <property type="evidence" value="ECO:0007669"/>
    <property type="project" value="UniProtKB-EC"/>
</dbReference>
<evidence type="ECO:0000259" key="11">
    <source>
        <dbReference type="PROSITE" id="PS52040"/>
    </source>
</evidence>
<keyword evidence="6" id="KW-0067">ATP-binding</keyword>
<dbReference type="InterPro" id="IPR013760">
    <property type="entry name" value="Topo_IIA-like_dom_sf"/>
</dbReference>
<keyword evidence="8 10" id="KW-0238">DNA-binding</keyword>
<dbReference type="InterPro" id="IPR001154">
    <property type="entry name" value="TopoII_euk"/>
</dbReference>
<dbReference type="GO" id="GO:0006265">
    <property type="term" value="P:DNA topological change"/>
    <property type="evidence" value="ECO:0007669"/>
    <property type="project" value="InterPro"/>
</dbReference>
<evidence type="ECO:0000256" key="4">
    <source>
        <dbReference type="ARBA" id="ARBA00012895"/>
    </source>
</evidence>
<dbReference type="Gene3D" id="1.10.268.10">
    <property type="entry name" value="Topoisomerase, domain 3"/>
    <property type="match status" value="1"/>
</dbReference>
<evidence type="ECO:0000256" key="3">
    <source>
        <dbReference type="ARBA" id="ARBA00011080"/>
    </source>
</evidence>
<dbReference type="GO" id="GO:0000712">
    <property type="term" value="P:resolution of meiotic recombination intermediates"/>
    <property type="evidence" value="ECO:0007669"/>
    <property type="project" value="TreeGrafter"/>
</dbReference>
<evidence type="ECO:0000313" key="12">
    <source>
        <dbReference type="EMBL" id="KAH0212718.1"/>
    </source>
</evidence>
<gene>
    <name evidence="12" type="ORF">KCV03_g9222</name>
</gene>
<dbReference type="EMBL" id="JAHFYH010000110">
    <property type="protein sequence ID" value="KAH0212718.1"/>
    <property type="molecule type" value="Genomic_DNA"/>
</dbReference>
<comment type="catalytic activity">
    <reaction evidence="1">
        <text>ATP-dependent breakage, passage and rejoining of double-stranded DNA.</text>
        <dbReference type="EC" id="5.6.2.2"/>
    </reaction>
</comment>
<dbReference type="InterPro" id="IPR013757">
    <property type="entry name" value="Topo_IIA_A_a_sf"/>
</dbReference>
<dbReference type="PANTHER" id="PTHR10169:SF38">
    <property type="entry name" value="DNA TOPOISOMERASE 2"/>
    <property type="match status" value="1"/>
</dbReference>
<accession>A0A9P8K322</accession>
<dbReference type="InterPro" id="IPR050634">
    <property type="entry name" value="DNA_Topoisomerase_II"/>
</dbReference>